<evidence type="ECO:0000259" key="2">
    <source>
        <dbReference type="PROSITE" id="PS50234"/>
    </source>
</evidence>
<organism evidence="3 4">
    <name type="scientific">Symmachiella macrocystis</name>
    <dbReference type="NCBI Taxonomy" id="2527985"/>
    <lineage>
        <taxon>Bacteria</taxon>
        <taxon>Pseudomonadati</taxon>
        <taxon>Planctomycetota</taxon>
        <taxon>Planctomycetia</taxon>
        <taxon>Planctomycetales</taxon>
        <taxon>Planctomycetaceae</taxon>
        <taxon>Symmachiella</taxon>
    </lineage>
</organism>
<dbReference type="RefSeq" id="WP_146371128.1">
    <property type="nucleotide sequence ID" value="NZ_SJPP01000001.1"/>
</dbReference>
<evidence type="ECO:0000313" key="4">
    <source>
        <dbReference type="Proteomes" id="UP000320735"/>
    </source>
</evidence>
<gene>
    <name evidence="3" type="ORF">CA54_27080</name>
</gene>
<dbReference type="PROSITE" id="PS50234">
    <property type="entry name" value="VWFA"/>
    <property type="match status" value="1"/>
</dbReference>
<keyword evidence="1" id="KW-0812">Transmembrane</keyword>
<dbReference type="AlphaFoldDB" id="A0A5C6BP84"/>
<proteinExistence type="predicted"/>
<protein>
    <recommendedName>
        <fullName evidence="2">VWFA domain-containing protein</fullName>
    </recommendedName>
</protein>
<dbReference type="OrthoDB" id="239512at2"/>
<sequence>MRQKREASALITSLAVHLFILAALFMVQYAVVQKIEEIDIQTVFEEQERQQPEFNSTLDAETEISNSLAAIAGGVATDAIGGNEVNNNARKSIEDTTKPKDTDFQANIPAPLPGFEEMGDQLEDGGEVNGETGAAVSGYPVAMSRMTDELRRLMREGKGLLVVWLFDESDSMQNDQKMIRDEFHKIYEELRIVEEQGKRAAKNQDAPILTAMHSFGKGITDLTKKPTSNENVIKAAINNIKVDKSGEENMSGAISYVIDKYSTIANRGNRRLILVIVSDESGDDGEAFDLTLVKAKKARAPCYILGRESIFGYPYARVRWKDSQFGLTHWLQIRRGPETAYPESLQYDGLHGRWDAQSAGFGPYEQVRLAKESGGIFFILPSEEENLVTTQHGEERKFRFEAIREYAPDLVSRNEYAQDRNESEFRRTIWDVIVKLNPHRDKDLYIREHWYQGDEEGFREEAKIYFGRALRAMGMLNEANKTLDSIKDLRDTETSQRWKANYDLAAAQVLAYRVRLFQYLLAMDQHAKNYPEPKNPKSNRWNLRRTKQMLPPDEEQVKITKVDMNELNNQLALATNRFRQVIFKHRGTPWAYRAKYEMDQGFGMEFFETFRDPRYDEVTVELPKQ</sequence>
<reference evidence="3 4" key="1">
    <citation type="submission" date="2019-02" db="EMBL/GenBank/DDBJ databases">
        <title>Deep-cultivation of Planctomycetes and their phenomic and genomic characterization uncovers novel biology.</title>
        <authorList>
            <person name="Wiegand S."/>
            <person name="Jogler M."/>
            <person name="Boedeker C."/>
            <person name="Pinto D."/>
            <person name="Vollmers J."/>
            <person name="Rivas-Marin E."/>
            <person name="Kohn T."/>
            <person name="Peeters S.H."/>
            <person name="Heuer A."/>
            <person name="Rast P."/>
            <person name="Oberbeckmann S."/>
            <person name="Bunk B."/>
            <person name="Jeske O."/>
            <person name="Meyerdierks A."/>
            <person name="Storesund J.E."/>
            <person name="Kallscheuer N."/>
            <person name="Luecker S."/>
            <person name="Lage O.M."/>
            <person name="Pohl T."/>
            <person name="Merkel B.J."/>
            <person name="Hornburger P."/>
            <person name="Mueller R.-W."/>
            <person name="Bruemmer F."/>
            <person name="Labrenz M."/>
            <person name="Spormann A.M."/>
            <person name="Op Den Camp H."/>
            <person name="Overmann J."/>
            <person name="Amann R."/>
            <person name="Jetten M.S.M."/>
            <person name="Mascher T."/>
            <person name="Medema M.H."/>
            <person name="Devos D.P."/>
            <person name="Kaster A.-K."/>
            <person name="Ovreas L."/>
            <person name="Rohde M."/>
            <person name="Galperin M.Y."/>
            <person name="Jogler C."/>
        </authorList>
    </citation>
    <scope>NUCLEOTIDE SEQUENCE [LARGE SCALE GENOMIC DNA]</scope>
    <source>
        <strain evidence="3 4">CA54</strain>
    </source>
</reference>
<dbReference type="Proteomes" id="UP000320735">
    <property type="component" value="Unassembled WGS sequence"/>
</dbReference>
<keyword evidence="1" id="KW-0472">Membrane</keyword>
<accession>A0A5C6BP84</accession>
<feature type="domain" description="VWFA" evidence="2">
    <location>
        <begin position="161"/>
        <end position="306"/>
    </location>
</feature>
<evidence type="ECO:0000313" key="3">
    <source>
        <dbReference type="EMBL" id="TWU13868.1"/>
    </source>
</evidence>
<dbReference type="Gene3D" id="3.40.50.410">
    <property type="entry name" value="von Willebrand factor, type A domain"/>
    <property type="match status" value="1"/>
</dbReference>
<feature type="transmembrane region" description="Helical" evidence="1">
    <location>
        <begin position="7"/>
        <end position="31"/>
    </location>
</feature>
<dbReference type="CDD" id="cd00198">
    <property type="entry name" value="vWFA"/>
    <property type="match status" value="1"/>
</dbReference>
<dbReference type="Pfam" id="PF00092">
    <property type="entry name" value="VWA"/>
    <property type="match status" value="1"/>
</dbReference>
<keyword evidence="4" id="KW-1185">Reference proteome</keyword>
<evidence type="ECO:0000256" key="1">
    <source>
        <dbReference type="SAM" id="Phobius"/>
    </source>
</evidence>
<dbReference type="SUPFAM" id="SSF53300">
    <property type="entry name" value="vWA-like"/>
    <property type="match status" value="1"/>
</dbReference>
<dbReference type="InterPro" id="IPR002035">
    <property type="entry name" value="VWF_A"/>
</dbReference>
<keyword evidence="1" id="KW-1133">Transmembrane helix</keyword>
<name>A0A5C6BP84_9PLAN</name>
<dbReference type="InterPro" id="IPR036465">
    <property type="entry name" value="vWFA_dom_sf"/>
</dbReference>
<dbReference type="EMBL" id="SJPP01000001">
    <property type="protein sequence ID" value="TWU13868.1"/>
    <property type="molecule type" value="Genomic_DNA"/>
</dbReference>
<comment type="caution">
    <text evidence="3">The sequence shown here is derived from an EMBL/GenBank/DDBJ whole genome shotgun (WGS) entry which is preliminary data.</text>
</comment>